<evidence type="ECO:0000313" key="2">
    <source>
        <dbReference type="EMBL" id="CAE8654361.1"/>
    </source>
</evidence>
<dbReference type="EMBL" id="CAJNNV010023923">
    <property type="protein sequence ID" value="CAE8608783.1"/>
    <property type="molecule type" value="Genomic_DNA"/>
</dbReference>
<reference evidence="3" key="1">
    <citation type="submission" date="2021-02" db="EMBL/GenBank/DDBJ databases">
        <authorList>
            <person name="Dougan E. K."/>
            <person name="Rhodes N."/>
            <person name="Thang M."/>
            <person name="Chan C."/>
        </authorList>
    </citation>
    <scope>NUCLEOTIDE SEQUENCE</scope>
</reference>
<proteinExistence type="predicted"/>
<name>A0A813JTS8_POLGL</name>
<dbReference type="EMBL" id="CAJNNW010026933">
    <property type="protein sequence ID" value="CAE8688661.1"/>
    <property type="molecule type" value="Genomic_DNA"/>
</dbReference>
<comment type="caution">
    <text evidence="3">The sequence shown here is derived from an EMBL/GenBank/DDBJ whole genome shotgun (WGS) entry which is preliminary data.</text>
</comment>
<dbReference type="Proteomes" id="UP000626109">
    <property type="component" value="Unassembled WGS sequence"/>
</dbReference>
<organism evidence="3 4">
    <name type="scientific">Polarella glacialis</name>
    <name type="common">Dinoflagellate</name>
    <dbReference type="NCBI Taxonomy" id="89957"/>
    <lineage>
        <taxon>Eukaryota</taxon>
        <taxon>Sar</taxon>
        <taxon>Alveolata</taxon>
        <taxon>Dinophyceae</taxon>
        <taxon>Suessiales</taxon>
        <taxon>Suessiaceae</taxon>
        <taxon>Polarella</taxon>
    </lineage>
</organism>
<evidence type="ECO:0000313" key="4">
    <source>
        <dbReference type="Proteomes" id="UP000626109"/>
    </source>
</evidence>
<evidence type="ECO:0000313" key="5">
    <source>
        <dbReference type="Proteomes" id="UP000654075"/>
    </source>
</evidence>
<dbReference type="AlphaFoldDB" id="A0A813JTS8"/>
<protein>
    <submittedName>
        <fullName evidence="3">Uncharacterized protein</fullName>
    </submittedName>
</protein>
<feature type="non-terminal residue" evidence="3">
    <location>
        <position position="1"/>
    </location>
</feature>
<evidence type="ECO:0000313" key="3">
    <source>
        <dbReference type="EMBL" id="CAE8688661.1"/>
    </source>
</evidence>
<keyword evidence="5" id="KW-1185">Reference proteome</keyword>
<dbReference type="Proteomes" id="UP000654075">
    <property type="component" value="Unassembled WGS sequence"/>
</dbReference>
<evidence type="ECO:0000313" key="1">
    <source>
        <dbReference type="EMBL" id="CAE8608783.1"/>
    </source>
</evidence>
<accession>A0A813JTS8</accession>
<gene>
    <name evidence="1" type="ORF">PGLA1383_LOCUS26622</name>
    <name evidence="2" type="ORF">PGLA2088_LOCUS10980</name>
    <name evidence="3" type="ORF">PGLA2088_LOCUS26041</name>
</gene>
<sequence>FVAPARTLGLAPGASLRHGSALAMAAGFYDLPPAVDADGGDFAFAQLKGKVVYATNVASR</sequence>
<dbReference type="EMBL" id="CAJNNW010012523">
    <property type="protein sequence ID" value="CAE8654361.1"/>
    <property type="molecule type" value="Genomic_DNA"/>
</dbReference>